<dbReference type="eggNOG" id="COG0142">
    <property type="taxonomic scope" value="Bacteria"/>
</dbReference>
<dbReference type="AlphaFoldDB" id="E0NU06"/>
<dbReference type="PROSITE" id="PS00723">
    <property type="entry name" value="POLYPRENYL_SYNTHASE_1"/>
    <property type="match status" value="1"/>
</dbReference>
<keyword evidence="5" id="KW-0460">Magnesium</keyword>
<evidence type="ECO:0000313" key="8">
    <source>
        <dbReference type="Proteomes" id="UP000004394"/>
    </source>
</evidence>
<dbReference type="GO" id="GO:0004659">
    <property type="term" value="F:prenyltransferase activity"/>
    <property type="evidence" value="ECO:0007669"/>
    <property type="project" value="InterPro"/>
</dbReference>
<keyword evidence="4" id="KW-0479">Metal-binding</keyword>
<dbReference type="Pfam" id="PF00348">
    <property type="entry name" value="polyprenyl_synt"/>
    <property type="match status" value="1"/>
</dbReference>
<dbReference type="CDD" id="cd00685">
    <property type="entry name" value="Trans_IPPS_HT"/>
    <property type="match status" value="1"/>
</dbReference>
<dbReference type="EC" id="2.5.1.-" evidence="7"/>
<evidence type="ECO:0000256" key="2">
    <source>
        <dbReference type="ARBA" id="ARBA00006706"/>
    </source>
</evidence>
<evidence type="ECO:0000313" key="7">
    <source>
        <dbReference type="EMBL" id="EFM01539.1"/>
    </source>
</evidence>
<dbReference type="GO" id="GO:0046872">
    <property type="term" value="F:metal ion binding"/>
    <property type="evidence" value="ECO:0007669"/>
    <property type="project" value="UniProtKB-KW"/>
</dbReference>
<dbReference type="PANTHER" id="PTHR12001">
    <property type="entry name" value="GERANYLGERANYL PYROPHOSPHATE SYNTHASE"/>
    <property type="match status" value="1"/>
</dbReference>
<reference evidence="7" key="1">
    <citation type="submission" date="2010-07" db="EMBL/GenBank/DDBJ databases">
        <authorList>
            <person name="Muzny D."/>
            <person name="Qin X."/>
            <person name="Deng J."/>
            <person name="Jiang H."/>
            <person name="Liu Y."/>
            <person name="Qu J."/>
            <person name="Song X.-Z."/>
            <person name="Zhang L."/>
            <person name="Thornton R."/>
            <person name="Coyle M."/>
            <person name="Francisco L."/>
            <person name="Jackson L."/>
            <person name="Javaid M."/>
            <person name="Korchina V."/>
            <person name="Kovar C."/>
            <person name="Mata R."/>
            <person name="Mathew T."/>
            <person name="Ngo R."/>
            <person name="Nguyen L."/>
            <person name="Nguyen N."/>
            <person name="Okwuonu G."/>
            <person name="Ongeri F."/>
            <person name="Pham C."/>
            <person name="Simmons D."/>
            <person name="Wilczek-Boney K."/>
            <person name="Hale W."/>
            <person name="Jakkamsetti A."/>
            <person name="Pham P."/>
            <person name="Ruth R."/>
            <person name="San Lucas F."/>
            <person name="Warren J."/>
            <person name="Zhang J."/>
            <person name="Zhao Z."/>
            <person name="Zhou C."/>
            <person name="Zhu D."/>
            <person name="Lee S."/>
            <person name="Bess C."/>
            <person name="Blankenburg K."/>
            <person name="Forbes L."/>
            <person name="Fu Q."/>
            <person name="Gubbala S."/>
            <person name="Hirani K."/>
            <person name="Jayaseelan J.C."/>
            <person name="Lara F."/>
            <person name="Munidasa M."/>
            <person name="Palculict T."/>
            <person name="Patil S."/>
            <person name="Pu L.-L."/>
            <person name="Saada N."/>
            <person name="Tang L."/>
            <person name="Weissenberger G."/>
            <person name="Zhu Y."/>
            <person name="Hemphill L."/>
            <person name="Shang Y."/>
            <person name="Youmans B."/>
            <person name="Ayvaz T."/>
            <person name="Ross M."/>
            <person name="Santibanez J."/>
            <person name="Aqrawi P."/>
            <person name="Gross S."/>
            <person name="Joshi V."/>
            <person name="Fowler G."/>
            <person name="Nazareth L."/>
            <person name="Reid J."/>
            <person name="Worley K."/>
            <person name="Petrosino J."/>
            <person name="Highlander S."/>
            <person name="Gibbs R."/>
        </authorList>
    </citation>
    <scope>NUCLEOTIDE SEQUENCE [LARGE SCALE GENOMIC DNA]</scope>
    <source>
        <strain evidence="7">DSM 16973</strain>
    </source>
</reference>
<dbReference type="EMBL" id="AEEI01000050">
    <property type="protein sequence ID" value="EFM01539.1"/>
    <property type="molecule type" value="Genomic_DNA"/>
</dbReference>
<comment type="caution">
    <text evidence="7">The sequence shown here is derived from an EMBL/GenBank/DDBJ whole genome shotgun (WGS) entry which is preliminary data.</text>
</comment>
<comment type="cofactor">
    <cofactor evidence="1">
        <name>Mg(2+)</name>
        <dbReference type="ChEBI" id="CHEBI:18420"/>
    </cofactor>
</comment>
<organism evidence="7 8">
    <name type="scientific">Hoylesella marshii DSM 16973 = JCM 13450</name>
    <dbReference type="NCBI Taxonomy" id="862515"/>
    <lineage>
        <taxon>Bacteria</taxon>
        <taxon>Pseudomonadati</taxon>
        <taxon>Bacteroidota</taxon>
        <taxon>Bacteroidia</taxon>
        <taxon>Bacteroidales</taxon>
        <taxon>Prevotellaceae</taxon>
        <taxon>Hoylesella</taxon>
    </lineage>
</organism>
<dbReference type="SUPFAM" id="SSF48576">
    <property type="entry name" value="Terpenoid synthases"/>
    <property type="match status" value="1"/>
</dbReference>
<dbReference type="PROSITE" id="PS00444">
    <property type="entry name" value="POLYPRENYL_SYNTHASE_2"/>
    <property type="match status" value="1"/>
</dbReference>
<sequence>MRMDLLSLIQQPIQTDLATFISRFNASLEHSDGLLSMALEHIKQRGGKRMRPILILLLAKNYGTITDAAHHAAVGLELLHTASLVHDDVVDESSERRGQSSVNATYNNKVAVLVGDYILSTALLHVAYTQSDYIINSLAQLGRTLSKGEILQLTNIQNEEISEEVYYQVIEQKTAALFETCAAVAAKAAGASNESIEAARKFGRDLGTIFQIRDDIFDYYDSREIGKPTGNDMAEGKLTLPVIHALHVTADPEMLKLGKKVKKGNISPEEIATLVAFTKANGGIEYAEQRMNEYRISALQFIDNEVKDPDIRAALIAYIDFVIKRKS</sequence>
<comment type="similarity">
    <text evidence="2 6">Belongs to the FPP/GGPP synthase family.</text>
</comment>
<name>E0NU06_9BACT</name>
<dbReference type="InterPro" id="IPR033749">
    <property type="entry name" value="Polyprenyl_synt_CS"/>
</dbReference>
<dbReference type="InterPro" id="IPR000092">
    <property type="entry name" value="Polyprenyl_synt"/>
</dbReference>
<evidence type="ECO:0000256" key="6">
    <source>
        <dbReference type="RuleBase" id="RU004466"/>
    </source>
</evidence>
<proteinExistence type="inferred from homology"/>
<gene>
    <name evidence="7" type="primary">ispB</name>
    <name evidence="7" type="ORF">HMPREF0658_1659</name>
</gene>
<dbReference type="Proteomes" id="UP000004394">
    <property type="component" value="Unassembled WGS sequence"/>
</dbReference>
<dbReference type="InterPro" id="IPR008949">
    <property type="entry name" value="Isoprenoid_synthase_dom_sf"/>
</dbReference>
<evidence type="ECO:0000256" key="5">
    <source>
        <dbReference type="ARBA" id="ARBA00022842"/>
    </source>
</evidence>
<keyword evidence="8" id="KW-1185">Reference proteome</keyword>
<dbReference type="STRING" id="862515.HMPREF0658_1659"/>
<evidence type="ECO:0000256" key="3">
    <source>
        <dbReference type="ARBA" id="ARBA00022679"/>
    </source>
</evidence>
<protein>
    <submittedName>
        <fullName evidence="7">Polyprenyl synthetase</fullName>
        <ecNumber evidence="7">2.5.1.-</ecNumber>
    </submittedName>
</protein>
<dbReference type="SFLD" id="SFLDS00005">
    <property type="entry name" value="Isoprenoid_Synthase_Type_I"/>
    <property type="match status" value="1"/>
</dbReference>
<dbReference type="PANTHER" id="PTHR12001:SF69">
    <property type="entry name" value="ALL TRANS-POLYPRENYL-DIPHOSPHATE SYNTHASE PDSS1"/>
    <property type="match status" value="1"/>
</dbReference>
<dbReference type="GO" id="GO:0008299">
    <property type="term" value="P:isoprenoid biosynthetic process"/>
    <property type="evidence" value="ECO:0007669"/>
    <property type="project" value="InterPro"/>
</dbReference>
<accession>E0NU06</accession>
<evidence type="ECO:0000256" key="4">
    <source>
        <dbReference type="ARBA" id="ARBA00022723"/>
    </source>
</evidence>
<dbReference type="Gene3D" id="1.10.600.10">
    <property type="entry name" value="Farnesyl Diphosphate Synthase"/>
    <property type="match status" value="1"/>
</dbReference>
<dbReference type="HOGENOM" id="CLU_014015_2_0_10"/>
<keyword evidence="3 6" id="KW-0808">Transferase</keyword>
<evidence type="ECO:0000256" key="1">
    <source>
        <dbReference type="ARBA" id="ARBA00001946"/>
    </source>
</evidence>